<accession>A0AC60NZG6</accession>
<reference evidence="1 2" key="1">
    <citation type="journal article" date="2020" name="Cell">
        <title>Large-Scale Comparative Analyses of Tick Genomes Elucidate Their Genetic Diversity and Vector Capacities.</title>
        <authorList>
            <consortium name="Tick Genome and Microbiome Consortium (TIGMIC)"/>
            <person name="Jia N."/>
            <person name="Wang J."/>
            <person name="Shi W."/>
            <person name="Du L."/>
            <person name="Sun Y."/>
            <person name="Zhan W."/>
            <person name="Jiang J.F."/>
            <person name="Wang Q."/>
            <person name="Zhang B."/>
            <person name="Ji P."/>
            <person name="Bell-Sakyi L."/>
            <person name="Cui X.M."/>
            <person name="Yuan T.T."/>
            <person name="Jiang B.G."/>
            <person name="Yang W.F."/>
            <person name="Lam T.T."/>
            <person name="Chang Q.C."/>
            <person name="Ding S.J."/>
            <person name="Wang X.J."/>
            <person name="Zhu J.G."/>
            <person name="Ruan X.D."/>
            <person name="Zhao L."/>
            <person name="Wei J.T."/>
            <person name="Ye R.Z."/>
            <person name="Que T.C."/>
            <person name="Du C.H."/>
            <person name="Zhou Y.H."/>
            <person name="Cheng J.X."/>
            <person name="Dai P.F."/>
            <person name="Guo W.B."/>
            <person name="Han X.H."/>
            <person name="Huang E.J."/>
            <person name="Li L.F."/>
            <person name="Wei W."/>
            <person name="Gao Y.C."/>
            <person name="Liu J.Z."/>
            <person name="Shao H.Z."/>
            <person name="Wang X."/>
            <person name="Wang C.C."/>
            <person name="Yang T.C."/>
            <person name="Huo Q.B."/>
            <person name="Li W."/>
            <person name="Chen H.Y."/>
            <person name="Chen S.E."/>
            <person name="Zhou L.G."/>
            <person name="Ni X.B."/>
            <person name="Tian J.H."/>
            <person name="Sheng Y."/>
            <person name="Liu T."/>
            <person name="Pan Y.S."/>
            <person name="Xia L.Y."/>
            <person name="Li J."/>
            <person name="Zhao F."/>
            <person name="Cao W.C."/>
        </authorList>
    </citation>
    <scope>NUCLEOTIDE SEQUENCE [LARGE SCALE GENOMIC DNA]</scope>
    <source>
        <strain evidence="1">Iper-2018</strain>
    </source>
</reference>
<protein>
    <submittedName>
        <fullName evidence="1">Uncharacterized protein</fullName>
    </submittedName>
</protein>
<proteinExistence type="predicted"/>
<keyword evidence="2" id="KW-1185">Reference proteome</keyword>
<gene>
    <name evidence="1" type="ORF">HPB47_010312</name>
</gene>
<evidence type="ECO:0000313" key="1">
    <source>
        <dbReference type="EMBL" id="KAG0412553.1"/>
    </source>
</evidence>
<name>A0AC60NZG6_IXOPE</name>
<dbReference type="Proteomes" id="UP000805193">
    <property type="component" value="Unassembled WGS sequence"/>
</dbReference>
<evidence type="ECO:0000313" key="2">
    <source>
        <dbReference type="Proteomes" id="UP000805193"/>
    </source>
</evidence>
<comment type="caution">
    <text evidence="1">The sequence shown here is derived from an EMBL/GenBank/DDBJ whole genome shotgun (WGS) entry which is preliminary data.</text>
</comment>
<organism evidence="1 2">
    <name type="scientific">Ixodes persulcatus</name>
    <name type="common">Taiga tick</name>
    <dbReference type="NCBI Taxonomy" id="34615"/>
    <lineage>
        <taxon>Eukaryota</taxon>
        <taxon>Metazoa</taxon>
        <taxon>Ecdysozoa</taxon>
        <taxon>Arthropoda</taxon>
        <taxon>Chelicerata</taxon>
        <taxon>Arachnida</taxon>
        <taxon>Acari</taxon>
        <taxon>Parasitiformes</taxon>
        <taxon>Ixodida</taxon>
        <taxon>Ixodoidea</taxon>
        <taxon>Ixodidae</taxon>
        <taxon>Ixodinae</taxon>
        <taxon>Ixodes</taxon>
    </lineage>
</organism>
<dbReference type="EMBL" id="JABSTQ010011338">
    <property type="protein sequence ID" value="KAG0412553.1"/>
    <property type="molecule type" value="Genomic_DNA"/>
</dbReference>
<sequence>MTHFPGYAYRLREDFGWTASASGLAGQADFDIRVESRPSGVLRAICNHKTRLLPCSAEDPGLVHDARVYRRSGLPTILTADKIPFDNHLLGA</sequence>